<dbReference type="Pfam" id="PF10146">
    <property type="entry name" value="zf-C4H2"/>
    <property type="match status" value="1"/>
</dbReference>
<dbReference type="STRING" id="10228.B3RWE6"/>
<dbReference type="EMBL" id="DS985245">
    <property type="protein sequence ID" value="EDV25123.1"/>
    <property type="molecule type" value="Genomic_DNA"/>
</dbReference>
<keyword evidence="4" id="KW-1185">Reference proteome</keyword>
<dbReference type="PANTHER" id="PTHR31058:SF2">
    <property type="entry name" value="ZINC FINGER C4H2 DOMAIN-CONTAINING PROTEIN"/>
    <property type="match status" value="1"/>
</dbReference>
<feature type="domain" description="C4H2-type" evidence="2">
    <location>
        <begin position="190"/>
        <end position="232"/>
    </location>
</feature>
<dbReference type="OMA" id="INMANRI"/>
<reference evidence="3 4" key="1">
    <citation type="journal article" date="2008" name="Nature">
        <title>The Trichoplax genome and the nature of placozoans.</title>
        <authorList>
            <person name="Srivastava M."/>
            <person name="Begovic E."/>
            <person name="Chapman J."/>
            <person name="Putnam N.H."/>
            <person name="Hellsten U."/>
            <person name="Kawashima T."/>
            <person name="Kuo A."/>
            <person name="Mitros T."/>
            <person name="Salamov A."/>
            <person name="Carpenter M.L."/>
            <person name="Signorovitch A.Y."/>
            <person name="Moreno M.A."/>
            <person name="Kamm K."/>
            <person name="Grimwood J."/>
            <person name="Schmutz J."/>
            <person name="Shapiro H."/>
            <person name="Grigoriev I.V."/>
            <person name="Buss L.W."/>
            <person name="Schierwater B."/>
            <person name="Dellaporta S.L."/>
            <person name="Rokhsar D.S."/>
        </authorList>
    </citation>
    <scope>NUCLEOTIDE SEQUENCE [LARGE SCALE GENOMIC DNA]</scope>
    <source>
        <strain evidence="3 4">Grell-BS-1999</strain>
    </source>
</reference>
<dbReference type="GO" id="GO:0045666">
    <property type="term" value="P:positive regulation of neuron differentiation"/>
    <property type="evidence" value="ECO:0000318"/>
    <property type="project" value="GO_Central"/>
</dbReference>
<dbReference type="HOGENOM" id="CLU_067420_0_0_1"/>
<dbReference type="Proteomes" id="UP000009022">
    <property type="component" value="Unassembled WGS sequence"/>
</dbReference>
<dbReference type="KEGG" id="tad:TRIADDRAFT_56721"/>
<feature type="coiled-coil region" evidence="1">
    <location>
        <begin position="29"/>
        <end position="105"/>
    </location>
</feature>
<dbReference type="eggNOG" id="KOG4451">
    <property type="taxonomic scope" value="Eukaryota"/>
</dbReference>
<dbReference type="PANTHER" id="PTHR31058">
    <property type="entry name" value="ZINC FINGER C4H2 DOMAIN-CONTAINING PROTEIN"/>
    <property type="match status" value="1"/>
</dbReference>
<dbReference type="PROSITE" id="PS51896">
    <property type="entry name" value="ZF_C4H2"/>
    <property type="match status" value="1"/>
</dbReference>
<dbReference type="InParanoid" id="B3RWE6"/>
<dbReference type="RefSeq" id="XP_002113013.1">
    <property type="nucleotide sequence ID" value="XM_002112977.1"/>
</dbReference>
<dbReference type="InterPro" id="IPR044069">
    <property type="entry name" value="ZF_C4H2"/>
</dbReference>
<evidence type="ECO:0000256" key="1">
    <source>
        <dbReference type="SAM" id="Coils"/>
    </source>
</evidence>
<name>B3RWE6_TRIAD</name>
<dbReference type="OrthoDB" id="20865at2759"/>
<keyword evidence="1" id="KW-0175">Coiled coil</keyword>
<dbReference type="CTD" id="6753781"/>
<dbReference type="InterPro" id="IPR018482">
    <property type="entry name" value="Znf-C4H2"/>
</dbReference>
<proteinExistence type="predicted"/>
<dbReference type="GO" id="GO:0005634">
    <property type="term" value="C:nucleus"/>
    <property type="evidence" value="ECO:0000318"/>
    <property type="project" value="GO_Central"/>
</dbReference>
<sequence length="232" mass="26761">MAGYRAEEEMDVMSKLDMVRGIRNKVQLLDKLKSKMQKELELISGEEKKLQEFTSEIELLQEEKMNHVEALRLIHADINSMEAIIKQTDQECHQCRNNIQRTHKEYNELKYEVDKMRSSLGLESLPGLEDDDRNLFTGIMKAQETSKIIHTEVKPPLPLAPPTAIDTVTPLQAVPAENQDEEPVIQQFKQQAPPMKMCLSCHQQIHRNAPICPLCKAKSRSRHPKKKRKIDD</sequence>
<dbReference type="FunCoup" id="B3RWE6">
    <property type="interactions" value="862"/>
</dbReference>
<dbReference type="AlphaFoldDB" id="B3RWE6"/>
<evidence type="ECO:0000313" key="4">
    <source>
        <dbReference type="Proteomes" id="UP000009022"/>
    </source>
</evidence>
<evidence type="ECO:0000313" key="3">
    <source>
        <dbReference type="EMBL" id="EDV25123.1"/>
    </source>
</evidence>
<accession>B3RWE6</accession>
<organism evidence="3 4">
    <name type="scientific">Trichoplax adhaerens</name>
    <name type="common">Trichoplax reptans</name>
    <dbReference type="NCBI Taxonomy" id="10228"/>
    <lineage>
        <taxon>Eukaryota</taxon>
        <taxon>Metazoa</taxon>
        <taxon>Placozoa</taxon>
        <taxon>Uniplacotomia</taxon>
        <taxon>Trichoplacea</taxon>
        <taxon>Trichoplacidae</taxon>
        <taxon>Trichoplax</taxon>
    </lineage>
</organism>
<evidence type="ECO:0000259" key="2">
    <source>
        <dbReference type="PROSITE" id="PS51896"/>
    </source>
</evidence>
<protein>
    <recommendedName>
        <fullName evidence="2">C4H2-type domain-containing protein</fullName>
    </recommendedName>
</protein>
<dbReference type="GeneID" id="6753781"/>
<dbReference type="PhylomeDB" id="B3RWE6"/>
<gene>
    <name evidence="3" type="ORF">TRIADDRAFT_56721</name>
</gene>